<feature type="compositionally biased region" description="Basic and acidic residues" evidence="1">
    <location>
        <begin position="128"/>
        <end position="145"/>
    </location>
</feature>
<feature type="compositionally biased region" description="Basic residues" evidence="1">
    <location>
        <begin position="88"/>
        <end position="98"/>
    </location>
</feature>
<evidence type="ECO:0000256" key="1">
    <source>
        <dbReference type="SAM" id="MobiDB-lite"/>
    </source>
</evidence>
<dbReference type="AlphaFoldDB" id="A0A212F2G5"/>
<evidence type="ECO:0000313" key="3">
    <source>
        <dbReference type="Proteomes" id="UP000007151"/>
    </source>
</evidence>
<feature type="compositionally biased region" description="Basic and acidic residues" evidence="1">
    <location>
        <begin position="1"/>
        <end position="11"/>
    </location>
</feature>
<sequence length="186" mass="21180">MQNIEHGDPHVADQTTTSNQDHRAGDLNTKKNKKQKKEISSDSVSETEVPGDEQMNGTGHVDDREGGEKDTDEVTGDTICTEVNTAQSKKKRRKKKKQKQDVLSTVDFTETQIDSEMKSKNNNRKRKLDAEPNEIKKKKNTADRKISHKGKNNTSSDPLSKLSDERLKAYGLNPKKYRSFLKYKKF</sequence>
<feature type="compositionally biased region" description="Basic and acidic residues" evidence="1">
    <location>
        <begin position="60"/>
        <end position="69"/>
    </location>
</feature>
<dbReference type="InParanoid" id="A0A212F2G5"/>
<proteinExistence type="predicted"/>
<organism evidence="2 3">
    <name type="scientific">Danaus plexippus plexippus</name>
    <dbReference type="NCBI Taxonomy" id="278856"/>
    <lineage>
        <taxon>Eukaryota</taxon>
        <taxon>Metazoa</taxon>
        <taxon>Ecdysozoa</taxon>
        <taxon>Arthropoda</taxon>
        <taxon>Hexapoda</taxon>
        <taxon>Insecta</taxon>
        <taxon>Pterygota</taxon>
        <taxon>Neoptera</taxon>
        <taxon>Endopterygota</taxon>
        <taxon>Lepidoptera</taxon>
        <taxon>Glossata</taxon>
        <taxon>Ditrysia</taxon>
        <taxon>Papilionoidea</taxon>
        <taxon>Nymphalidae</taxon>
        <taxon>Danainae</taxon>
        <taxon>Danaini</taxon>
        <taxon>Danaina</taxon>
        <taxon>Danaus</taxon>
        <taxon>Danaus</taxon>
    </lineage>
</organism>
<comment type="caution">
    <text evidence="2">The sequence shown here is derived from an EMBL/GenBank/DDBJ whole genome shotgun (WGS) entry which is preliminary data.</text>
</comment>
<feature type="region of interest" description="Disordered" evidence="1">
    <location>
        <begin position="1"/>
        <end position="168"/>
    </location>
</feature>
<reference evidence="2 3" key="1">
    <citation type="journal article" date="2011" name="Cell">
        <title>The monarch butterfly genome yields insights into long-distance migration.</title>
        <authorList>
            <person name="Zhan S."/>
            <person name="Merlin C."/>
            <person name="Boore J.L."/>
            <person name="Reppert S.M."/>
        </authorList>
    </citation>
    <scope>NUCLEOTIDE SEQUENCE [LARGE SCALE GENOMIC DNA]</scope>
    <source>
        <strain evidence="2">F-2</strain>
    </source>
</reference>
<dbReference type="Proteomes" id="UP000007151">
    <property type="component" value="Unassembled WGS sequence"/>
</dbReference>
<gene>
    <name evidence="2" type="ORF">KGM_210523</name>
</gene>
<keyword evidence="3" id="KW-1185">Reference proteome</keyword>
<protein>
    <submittedName>
        <fullName evidence="2">Uncharacterized protein</fullName>
    </submittedName>
</protein>
<feature type="compositionally biased region" description="Polar residues" evidence="1">
    <location>
        <begin position="101"/>
        <end position="114"/>
    </location>
</feature>
<name>A0A212F2G5_DANPL</name>
<accession>A0A212F2G5</accession>
<dbReference type="EMBL" id="AGBW02010741">
    <property type="protein sequence ID" value="OWR47935.1"/>
    <property type="molecule type" value="Genomic_DNA"/>
</dbReference>
<evidence type="ECO:0000313" key="2">
    <source>
        <dbReference type="EMBL" id="OWR47935.1"/>
    </source>
</evidence>
<feature type="compositionally biased region" description="Basic and acidic residues" evidence="1">
    <location>
        <begin position="20"/>
        <end position="29"/>
    </location>
</feature>
<dbReference type="KEGG" id="dpl:KGM_210523"/>